<evidence type="ECO:0000256" key="1">
    <source>
        <dbReference type="SAM" id="SignalP"/>
    </source>
</evidence>
<dbReference type="RefSeq" id="WP_328853608.1">
    <property type="nucleotide sequence ID" value="NZ_CP108084.1"/>
</dbReference>
<dbReference type="InterPro" id="IPR006311">
    <property type="entry name" value="TAT_signal"/>
</dbReference>
<organism evidence="2 3">
    <name type="scientific">Micromonospora globbae</name>
    <dbReference type="NCBI Taxonomy" id="1894969"/>
    <lineage>
        <taxon>Bacteria</taxon>
        <taxon>Bacillati</taxon>
        <taxon>Actinomycetota</taxon>
        <taxon>Actinomycetes</taxon>
        <taxon>Micromonosporales</taxon>
        <taxon>Micromonosporaceae</taxon>
        <taxon>Micromonospora</taxon>
    </lineage>
</organism>
<evidence type="ECO:0000313" key="3">
    <source>
        <dbReference type="Proteomes" id="UP001432190"/>
    </source>
</evidence>
<sequence length="198" mass="20684">MNQTLDRRRLLATAALGGVVGATALGSLAPEAAFAAEATAVEPGMPDPNFAEGRISKISGNMLLVTGSDTVLHSIRITGGTSIWKLQPTTFDQVAVGDGLYARGVRLPDGTLAADAVWVNIVNLHAHIASVGRNVLHLDHKGQHIVGHVVPRLSAAVYNGTPAVSDLSLLRVGRHVQVLGAWHPDTNEIDIATVYAAA</sequence>
<proteinExistence type="predicted"/>
<dbReference type="EMBL" id="CP108084">
    <property type="protein sequence ID" value="WUP52741.1"/>
    <property type="molecule type" value="Genomic_DNA"/>
</dbReference>
<keyword evidence="3" id="KW-1185">Reference proteome</keyword>
<feature type="chain" id="PRO_5045624232" evidence="1">
    <location>
        <begin position="36"/>
        <end position="198"/>
    </location>
</feature>
<dbReference type="Proteomes" id="UP001432190">
    <property type="component" value="Chromosome"/>
</dbReference>
<dbReference type="PROSITE" id="PS51318">
    <property type="entry name" value="TAT"/>
    <property type="match status" value="1"/>
</dbReference>
<name>A0ABZ1SE81_9ACTN</name>
<protein>
    <submittedName>
        <fullName evidence="2">Cell wall protein</fullName>
    </submittedName>
</protein>
<gene>
    <name evidence="2" type="ORF">OG994_15015</name>
</gene>
<reference evidence="2" key="1">
    <citation type="submission" date="2022-10" db="EMBL/GenBank/DDBJ databases">
        <title>The complete genomes of actinobacterial strains from the NBC collection.</title>
        <authorList>
            <person name="Joergensen T.S."/>
            <person name="Alvarez Arevalo M."/>
            <person name="Sterndorff E.B."/>
            <person name="Faurdal D."/>
            <person name="Vuksanovic O."/>
            <person name="Mourched A.-S."/>
            <person name="Charusanti P."/>
            <person name="Shaw S."/>
            <person name="Blin K."/>
            <person name="Weber T."/>
        </authorList>
    </citation>
    <scope>NUCLEOTIDE SEQUENCE</scope>
    <source>
        <strain evidence="2">NBC_00256</strain>
    </source>
</reference>
<feature type="signal peptide" evidence="1">
    <location>
        <begin position="1"/>
        <end position="35"/>
    </location>
</feature>
<keyword evidence="1" id="KW-0732">Signal</keyword>
<evidence type="ECO:0000313" key="2">
    <source>
        <dbReference type="EMBL" id="WUP52741.1"/>
    </source>
</evidence>
<accession>A0ABZ1SE81</accession>